<sequence length="269" mass="28761">MNMQHIINEIEKVDPELYERVDTRRSIMQRFTSAGGKIALAALPLALGSLFKKSYGQSTGSGIVAVLNYALTLEYLESEFYIKGVDSGVVPAGTPAEGAIKTIRDHEIAHVAFLKKVIMSMGGTAVAKPTFDFTAGGTFSNVFTNYDTFLAVAQTFEDTGVRAYKGRAGELMSNNDVLTAALQIHASEARHAAHIRYMRKARGANVKPWITGKDSGIGSAVQASYDGEELTTQAGVNIAGFVSVSAASESFDEPLTAAQVLAIVDPFIN</sequence>
<accession>A0ABW6A7G4</accession>
<proteinExistence type="predicted"/>
<dbReference type="CDD" id="cd00657">
    <property type="entry name" value="Ferritin_like"/>
    <property type="match status" value="1"/>
</dbReference>
<protein>
    <submittedName>
        <fullName evidence="1">Ferritin-like domain-containing protein</fullName>
    </submittedName>
</protein>
<name>A0ABW6A7G4_9BACT</name>
<dbReference type="RefSeq" id="WP_386100746.1">
    <property type="nucleotide sequence ID" value="NZ_JBHUOZ010000003.1"/>
</dbReference>
<dbReference type="SUPFAM" id="SSF47240">
    <property type="entry name" value="Ferritin-like"/>
    <property type="match status" value="1"/>
</dbReference>
<reference evidence="2" key="1">
    <citation type="journal article" date="2019" name="Int. J. Syst. Evol. Microbiol.">
        <title>The Global Catalogue of Microorganisms (GCM) 10K type strain sequencing project: providing services to taxonomists for standard genome sequencing and annotation.</title>
        <authorList>
            <consortium name="The Broad Institute Genomics Platform"/>
            <consortium name="The Broad Institute Genome Sequencing Center for Infectious Disease"/>
            <person name="Wu L."/>
            <person name="Ma J."/>
        </authorList>
    </citation>
    <scope>NUCLEOTIDE SEQUENCE [LARGE SCALE GENOMIC DNA]</scope>
    <source>
        <strain evidence="2">KCTC 23299</strain>
    </source>
</reference>
<evidence type="ECO:0000313" key="1">
    <source>
        <dbReference type="EMBL" id="MFD2921099.1"/>
    </source>
</evidence>
<gene>
    <name evidence="1" type="ORF">ACFS6H_15340</name>
</gene>
<organism evidence="1 2">
    <name type="scientific">Terrimonas rubra</name>
    <dbReference type="NCBI Taxonomy" id="1035890"/>
    <lineage>
        <taxon>Bacteria</taxon>
        <taxon>Pseudomonadati</taxon>
        <taxon>Bacteroidota</taxon>
        <taxon>Chitinophagia</taxon>
        <taxon>Chitinophagales</taxon>
        <taxon>Chitinophagaceae</taxon>
        <taxon>Terrimonas</taxon>
    </lineage>
</organism>
<keyword evidence="2" id="KW-1185">Reference proteome</keyword>
<comment type="caution">
    <text evidence="1">The sequence shown here is derived from an EMBL/GenBank/DDBJ whole genome shotgun (WGS) entry which is preliminary data.</text>
</comment>
<dbReference type="Pfam" id="PF13668">
    <property type="entry name" value="Ferritin_2"/>
    <property type="match status" value="1"/>
</dbReference>
<dbReference type="EMBL" id="JBHUOZ010000003">
    <property type="protein sequence ID" value="MFD2921099.1"/>
    <property type="molecule type" value="Genomic_DNA"/>
</dbReference>
<dbReference type="InterPro" id="IPR009078">
    <property type="entry name" value="Ferritin-like_SF"/>
</dbReference>
<dbReference type="Proteomes" id="UP001597511">
    <property type="component" value="Unassembled WGS sequence"/>
</dbReference>
<evidence type="ECO:0000313" key="2">
    <source>
        <dbReference type="Proteomes" id="UP001597511"/>
    </source>
</evidence>